<evidence type="ECO:0000256" key="1">
    <source>
        <dbReference type="ARBA" id="ARBA00022679"/>
    </source>
</evidence>
<evidence type="ECO:0000256" key="2">
    <source>
        <dbReference type="ARBA" id="ARBA00022723"/>
    </source>
</evidence>
<dbReference type="AlphaFoldDB" id="Q8EX15"/>
<dbReference type="Gene3D" id="3.90.470.20">
    <property type="entry name" value="4'-phosphopantetheinyl transferase domain"/>
    <property type="match status" value="1"/>
</dbReference>
<organism evidence="5 6">
    <name type="scientific">Malacoplasma penetrans (strain HF-2)</name>
    <name type="common">Mycoplasma penetrans</name>
    <dbReference type="NCBI Taxonomy" id="272633"/>
    <lineage>
        <taxon>Bacteria</taxon>
        <taxon>Bacillati</taxon>
        <taxon>Mycoplasmatota</taxon>
        <taxon>Mycoplasmoidales</taxon>
        <taxon>Mycoplasmoidaceae</taxon>
        <taxon>Malacoplasma</taxon>
    </lineage>
</organism>
<dbReference type="Pfam" id="PF01648">
    <property type="entry name" value="ACPS"/>
    <property type="match status" value="1"/>
</dbReference>
<dbReference type="Proteomes" id="UP000002522">
    <property type="component" value="Chromosome"/>
</dbReference>
<dbReference type="FunCoup" id="Q8EX15">
    <property type="interactions" value="56"/>
</dbReference>
<dbReference type="SUPFAM" id="SSF56214">
    <property type="entry name" value="4'-phosphopantetheinyl transferase"/>
    <property type="match status" value="1"/>
</dbReference>
<sequence length="120" mass="14244">MNYKMEKTINKPNFNIGIDVTKIDYFVNKSDKFIKRLLTDNEYNQYLKIDNNLKPRFLASRWALKEATFKAINEFHKIFFINIEFIKNDNNSYTCTTFKNVKVSISYDGNQVFATAIYLN</sequence>
<name>Q8EX15_MALP2</name>
<dbReference type="HOGENOM" id="CLU_089696_1_1_14"/>
<evidence type="ECO:0000256" key="3">
    <source>
        <dbReference type="ARBA" id="ARBA00022842"/>
    </source>
</evidence>
<dbReference type="KEGG" id="mpe:MYPE350"/>
<dbReference type="InterPro" id="IPR008278">
    <property type="entry name" value="4-PPantetheinyl_Trfase_dom"/>
</dbReference>
<gene>
    <name evidence="5" type="ordered locus">MYPE350</name>
</gene>
<reference evidence="5 6" key="1">
    <citation type="journal article" date="2002" name="Nucleic Acids Res.">
        <title>The complete genomic sequence of Mycoplasma penetrans, an intracellular bacterial pathogen in humans.</title>
        <authorList>
            <person name="Sasaki Y."/>
            <person name="Ishikawa J."/>
            <person name="Yamashita A."/>
            <person name="Oshima K."/>
            <person name="Kenri T."/>
            <person name="Furuya K."/>
            <person name="Yoshino C."/>
            <person name="Horino A."/>
            <person name="Shiba T."/>
            <person name="Sasaki T."/>
            <person name="Hattori M."/>
        </authorList>
    </citation>
    <scope>NUCLEOTIDE SEQUENCE [LARGE SCALE GENOMIC DNA]</scope>
    <source>
        <strain evidence="5 6">HF-2</strain>
    </source>
</reference>
<evidence type="ECO:0000313" key="6">
    <source>
        <dbReference type="Proteomes" id="UP000002522"/>
    </source>
</evidence>
<dbReference type="EMBL" id="BA000026">
    <property type="protein sequence ID" value="BAC43825.1"/>
    <property type="molecule type" value="Genomic_DNA"/>
</dbReference>
<dbReference type="InterPro" id="IPR004568">
    <property type="entry name" value="Ppantetheine-prot_Trfase_dom"/>
</dbReference>
<feature type="domain" description="4'-phosphopantetheinyl transferase" evidence="4">
    <location>
        <begin position="16"/>
        <end position="102"/>
    </location>
</feature>
<accession>Q8EX15</accession>
<keyword evidence="3" id="KW-0460">Magnesium</keyword>
<dbReference type="GO" id="GO:0008897">
    <property type="term" value="F:holo-[acyl-carrier-protein] synthase activity"/>
    <property type="evidence" value="ECO:0007669"/>
    <property type="project" value="InterPro"/>
</dbReference>
<keyword evidence="1" id="KW-0808">Transferase</keyword>
<dbReference type="InParanoid" id="Q8EX15"/>
<proteinExistence type="predicted"/>
<dbReference type="InterPro" id="IPR037143">
    <property type="entry name" value="4-PPantetheinyl_Trfase_dom_sf"/>
</dbReference>
<dbReference type="eggNOG" id="COG0736">
    <property type="taxonomic scope" value="Bacteria"/>
</dbReference>
<dbReference type="GO" id="GO:0006633">
    <property type="term" value="P:fatty acid biosynthetic process"/>
    <property type="evidence" value="ECO:0007669"/>
    <property type="project" value="InterPro"/>
</dbReference>
<evidence type="ECO:0000259" key="4">
    <source>
        <dbReference type="Pfam" id="PF01648"/>
    </source>
</evidence>
<dbReference type="STRING" id="272633.gene:10731126"/>
<protein>
    <submittedName>
        <fullName evidence="5">Holo-acyl carrier protein synthase</fullName>
    </submittedName>
</protein>
<keyword evidence="6" id="KW-1185">Reference proteome</keyword>
<dbReference type="GO" id="GO:0000287">
    <property type="term" value="F:magnesium ion binding"/>
    <property type="evidence" value="ECO:0007669"/>
    <property type="project" value="InterPro"/>
</dbReference>
<evidence type="ECO:0000313" key="5">
    <source>
        <dbReference type="EMBL" id="BAC43825.1"/>
    </source>
</evidence>
<dbReference type="NCBIfam" id="TIGR00556">
    <property type="entry name" value="pantethn_trn"/>
    <property type="match status" value="1"/>
</dbReference>
<keyword evidence="2" id="KW-0479">Metal-binding</keyword>